<dbReference type="GO" id="GO:0000981">
    <property type="term" value="F:DNA-binding transcription factor activity, RNA polymerase II-specific"/>
    <property type="evidence" value="ECO:0007669"/>
    <property type="project" value="InterPro"/>
</dbReference>
<reference evidence="9 10" key="1">
    <citation type="submission" date="2019-04" db="EMBL/GenBank/DDBJ databases">
        <title>Friends and foes A comparative genomics study of 23 Aspergillus species from section Flavi.</title>
        <authorList>
            <consortium name="DOE Joint Genome Institute"/>
            <person name="Kjaerbolling I."/>
            <person name="Vesth T."/>
            <person name="Frisvad J.C."/>
            <person name="Nybo J.L."/>
            <person name="Theobald S."/>
            <person name="Kildgaard S."/>
            <person name="Isbrandt T."/>
            <person name="Kuo A."/>
            <person name="Sato A."/>
            <person name="Lyhne E.K."/>
            <person name="Kogle M.E."/>
            <person name="Wiebenga A."/>
            <person name="Kun R.S."/>
            <person name="Lubbers R.J."/>
            <person name="Makela M.R."/>
            <person name="Barry K."/>
            <person name="Chovatia M."/>
            <person name="Clum A."/>
            <person name="Daum C."/>
            <person name="Haridas S."/>
            <person name="He G."/>
            <person name="LaButti K."/>
            <person name="Lipzen A."/>
            <person name="Mondo S."/>
            <person name="Riley R."/>
            <person name="Salamov A."/>
            <person name="Simmons B.A."/>
            <person name="Magnuson J.K."/>
            <person name="Henrissat B."/>
            <person name="Mortensen U.H."/>
            <person name="Larsen T.O."/>
            <person name="Devries R.P."/>
            <person name="Grigoriev I.V."/>
            <person name="Machida M."/>
            <person name="Baker S.E."/>
            <person name="Andersen M.R."/>
        </authorList>
    </citation>
    <scope>NUCLEOTIDE SEQUENCE [LARGE SCALE GENOMIC DNA]</scope>
    <source>
        <strain evidence="9 10">CBS 117626</strain>
    </source>
</reference>
<dbReference type="PANTHER" id="PTHR31001">
    <property type="entry name" value="UNCHARACTERIZED TRANSCRIPTIONAL REGULATORY PROTEIN"/>
    <property type="match status" value="1"/>
</dbReference>
<dbReference type="SMART" id="SM00066">
    <property type="entry name" value="GAL4"/>
    <property type="match status" value="1"/>
</dbReference>
<dbReference type="GO" id="GO:0005634">
    <property type="term" value="C:nucleus"/>
    <property type="evidence" value="ECO:0007669"/>
    <property type="project" value="UniProtKB-SubCell"/>
</dbReference>
<dbReference type="CDD" id="cd00067">
    <property type="entry name" value="GAL4"/>
    <property type="match status" value="1"/>
</dbReference>
<keyword evidence="5" id="KW-0804">Transcription</keyword>
<evidence type="ECO:0000256" key="6">
    <source>
        <dbReference type="ARBA" id="ARBA00023242"/>
    </source>
</evidence>
<dbReference type="PANTHER" id="PTHR31001:SF45">
    <property type="entry name" value="ZN(II)2CYS6 TRANSCRIPTION FACTOR (EUROFUNG)"/>
    <property type="match status" value="1"/>
</dbReference>
<name>A0A5N6UII4_ASPTM</name>
<evidence type="ECO:0000256" key="2">
    <source>
        <dbReference type="ARBA" id="ARBA00022723"/>
    </source>
</evidence>
<evidence type="ECO:0000256" key="5">
    <source>
        <dbReference type="ARBA" id="ARBA00023163"/>
    </source>
</evidence>
<dbReference type="AlphaFoldDB" id="A0A5N6UII4"/>
<feature type="region of interest" description="Disordered" evidence="7">
    <location>
        <begin position="153"/>
        <end position="177"/>
    </location>
</feature>
<keyword evidence="4" id="KW-0238">DNA-binding</keyword>
<dbReference type="CDD" id="cd12148">
    <property type="entry name" value="fungal_TF_MHR"/>
    <property type="match status" value="1"/>
</dbReference>
<dbReference type="GO" id="GO:0008270">
    <property type="term" value="F:zinc ion binding"/>
    <property type="evidence" value="ECO:0007669"/>
    <property type="project" value="InterPro"/>
</dbReference>
<evidence type="ECO:0000259" key="8">
    <source>
        <dbReference type="PROSITE" id="PS50048"/>
    </source>
</evidence>
<feature type="region of interest" description="Disordered" evidence="7">
    <location>
        <begin position="90"/>
        <end position="128"/>
    </location>
</feature>
<dbReference type="Gene3D" id="4.10.240.10">
    <property type="entry name" value="Zn(2)-C6 fungal-type DNA-binding domain"/>
    <property type="match status" value="1"/>
</dbReference>
<sequence length="732" mass="84138">MSTQDPTTVYSLPAVSPRPATRPPRVLSCVLCQQRKVRCDREFPCANCIRAGVQCIPATGARQRRRRFPERELLERLRRYEALLRQNNIPFDPLHKPTAEGSSQSEHPAGSSTPEEIADSTVGTDRLSNEKETVKCEYSNEAKNFWCLMNQMSLGPEDEDNDDEDTDGNDSSHPQDNVRESVVNKAWDQIHQSHEQNLFFGSCSTNVDISTLHPDQVQIFRLWQIYLDNINPLLKVTHTPTLQPRMIDAAGNVTNISPTLEALMFSIYCVSILSLDEDECRASFRTSRDDLLKRYRFACQQSLLKCGVLRTRSVECLTALYLYLISVRPCADPRSVSSMLGIAIRIAQRMGIENETSNARCTALEGEMRRRLWWSLINFDNRISEMSDHKTTMLIPTWDCRAPLNVNDFDIRPEMKALPKSHDEPTEALFTVVRSQVGDFMRHSAFHLDFTNPSLKAIVRDSPHGAGAEGERMIAFEKTIEERYLRLCNPENPLHFMTVWTTRGQLAKNRLLEHYLKYASMQQTDKQRDIAISHALRIIECDTKLMTSPLTKGYRWLIDFYFPFPAYIYILKDLRKRPMLEYADRVWRTMSDNCKARFKDMHKMNPFFDFFAKIVLEAWEAREAVFRQIRKPLKPPGIVLNVKQVAQTIADIEGSDPGQPKDRPNTDHLSMTMPMNFGIHDLLYSMEGPDLLGPELRGYPGIPGSGQATMDTEVNQSDWTTVDWYPMHTHNW</sequence>
<gene>
    <name evidence="9" type="ORF">BDV40DRAFT_275695</name>
</gene>
<dbReference type="InterPro" id="IPR001138">
    <property type="entry name" value="Zn2Cys6_DnaBD"/>
</dbReference>
<dbReference type="OrthoDB" id="2269373at2759"/>
<feature type="domain" description="Zn(2)-C6 fungal-type" evidence="8">
    <location>
        <begin position="28"/>
        <end position="55"/>
    </location>
</feature>
<keyword evidence="2" id="KW-0479">Metal-binding</keyword>
<dbReference type="EMBL" id="ML738695">
    <property type="protein sequence ID" value="KAE8158437.1"/>
    <property type="molecule type" value="Genomic_DNA"/>
</dbReference>
<dbReference type="PROSITE" id="PS50048">
    <property type="entry name" value="ZN2_CY6_FUNGAL_2"/>
    <property type="match status" value="1"/>
</dbReference>
<evidence type="ECO:0000256" key="4">
    <source>
        <dbReference type="ARBA" id="ARBA00023125"/>
    </source>
</evidence>
<keyword evidence="3" id="KW-0805">Transcription regulation</keyword>
<evidence type="ECO:0000256" key="3">
    <source>
        <dbReference type="ARBA" id="ARBA00023015"/>
    </source>
</evidence>
<dbReference type="InterPro" id="IPR036864">
    <property type="entry name" value="Zn2-C6_fun-type_DNA-bd_sf"/>
</dbReference>
<dbReference type="GO" id="GO:0003677">
    <property type="term" value="F:DNA binding"/>
    <property type="evidence" value="ECO:0007669"/>
    <property type="project" value="UniProtKB-KW"/>
</dbReference>
<dbReference type="Proteomes" id="UP000326950">
    <property type="component" value="Unassembled WGS sequence"/>
</dbReference>
<dbReference type="Pfam" id="PF04082">
    <property type="entry name" value="Fungal_trans"/>
    <property type="match status" value="1"/>
</dbReference>
<dbReference type="InterPro" id="IPR050613">
    <property type="entry name" value="Sec_Metabolite_Reg"/>
</dbReference>
<feature type="compositionally biased region" description="Polar residues" evidence="7">
    <location>
        <begin position="1"/>
        <end position="10"/>
    </location>
</feature>
<dbReference type="GO" id="GO:0009893">
    <property type="term" value="P:positive regulation of metabolic process"/>
    <property type="evidence" value="ECO:0007669"/>
    <property type="project" value="UniProtKB-ARBA"/>
</dbReference>
<feature type="region of interest" description="Disordered" evidence="7">
    <location>
        <begin position="1"/>
        <end position="20"/>
    </location>
</feature>
<evidence type="ECO:0000313" key="9">
    <source>
        <dbReference type="EMBL" id="KAE8158437.1"/>
    </source>
</evidence>
<dbReference type="Pfam" id="PF00172">
    <property type="entry name" value="Zn_clus"/>
    <property type="match status" value="1"/>
</dbReference>
<evidence type="ECO:0000313" key="10">
    <source>
        <dbReference type="Proteomes" id="UP000326950"/>
    </source>
</evidence>
<organism evidence="9 10">
    <name type="scientific">Aspergillus tamarii</name>
    <dbReference type="NCBI Taxonomy" id="41984"/>
    <lineage>
        <taxon>Eukaryota</taxon>
        <taxon>Fungi</taxon>
        <taxon>Dikarya</taxon>
        <taxon>Ascomycota</taxon>
        <taxon>Pezizomycotina</taxon>
        <taxon>Eurotiomycetes</taxon>
        <taxon>Eurotiomycetidae</taxon>
        <taxon>Eurotiales</taxon>
        <taxon>Aspergillaceae</taxon>
        <taxon>Aspergillus</taxon>
        <taxon>Aspergillus subgen. Circumdati</taxon>
    </lineage>
</organism>
<keyword evidence="10" id="KW-1185">Reference proteome</keyword>
<keyword evidence="6" id="KW-0539">Nucleus</keyword>
<feature type="compositionally biased region" description="Acidic residues" evidence="7">
    <location>
        <begin position="156"/>
        <end position="168"/>
    </location>
</feature>
<dbReference type="InterPro" id="IPR007219">
    <property type="entry name" value="XnlR_reg_dom"/>
</dbReference>
<evidence type="ECO:0000256" key="7">
    <source>
        <dbReference type="SAM" id="MobiDB-lite"/>
    </source>
</evidence>
<dbReference type="GO" id="GO:0006351">
    <property type="term" value="P:DNA-templated transcription"/>
    <property type="evidence" value="ECO:0007669"/>
    <property type="project" value="InterPro"/>
</dbReference>
<feature type="compositionally biased region" description="Polar residues" evidence="7">
    <location>
        <begin position="100"/>
        <end position="114"/>
    </location>
</feature>
<accession>A0A5N6UII4</accession>
<proteinExistence type="predicted"/>
<dbReference type="SUPFAM" id="SSF57701">
    <property type="entry name" value="Zn2/Cys6 DNA-binding domain"/>
    <property type="match status" value="1"/>
</dbReference>
<protein>
    <recommendedName>
        <fullName evidence="8">Zn(2)-C6 fungal-type domain-containing protein</fullName>
    </recommendedName>
</protein>
<comment type="subcellular location">
    <subcellularLocation>
        <location evidence="1">Nucleus</location>
    </subcellularLocation>
</comment>
<evidence type="ECO:0000256" key="1">
    <source>
        <dbReference type="ARBA" id="ARBA00004123"/>
    </source>
</evidence>
<dbReference type="SMART" id="SM00906">
    <property type="entry name" value="Fungal_trans"/>
    <property type="match status" value="1"/>
</dbReference>